<organism evidence="3 4">
    <name type="scientific">Rhizobium hidalgonense</name>
    <dbReference type="NCBI Taxonomy" id="1538159"/>
    <lineage>
        <taxon>Bacteria</taxon>
        <taxon>Pseudomonadati</taxon>
        <taxon>Pseudomonadota</taxon>
        <taxon>Alphaproteobacteria</taxon>
        <taxon>Hyphomicrobiales</taxon>
        <taxon>Rhizobiaceae</taxon>
        <taxon>Rhizobium/Agrobacterium group</taxon>
        <taxon>Rhizobium</taxon>
    </lineage>
</organism>
<dbReference type="InterPro" id="IPR036390">
    <property type="entry name" value="WH_DNA-bd_sf"/>
</dbReference>
<feature type="domain" description="Initiator Rep protein WH1" evidence="2">
    <location>
        <begin position="5"/>
        <end position="155"/>
    </location>
</feature>
<dbReference type="AlphaFoldDB" id="A0AAJ2GXC0"/>
<dbReference type="SUPFAM" id="SSF46785">
    <property type="entry name" value="Winged helix' DNA-binding domain"/>
    <property type="match status" value="2"/>
</dbReference>
<dbReference type="Pfam" id="PF01051">
    <property type="entry name" value="Rep3_N"/>
    <property type="match status" value="1"/>
</dbReference>
<dbReference type="Pfam" id="PF21205">
    <property type="entry name" value="Rep3_C"/>
    <property type="match status" value="1"/>
</dbReference>
<dbReference type="NCBIfam" id="NF038290">
    <property type="entry name" value="repM_Acin"/>
    <property type="match status" value="1"/>
</dbReference>
<dbReference type="Gene3D" id="1.10.10.10">
    <property type="entry name" value="Winged helix-like DNA-binding domain superfamily/Winged helix DNA-binding domain"/>
    <property type="match status" value="2"/>
</dbReference>
<evidence type="ECO:0000313" key="4">
    <source>
        <dbReference type="Proteomes" id="UP001268610"/>
    </source>
</evidence>
<comment type="similarity">
    <text evidence="1">Belongs to the initiator RepB protein family.</text>
</comment>
<evidence type="ECO:0000256" key="1">
    <source>
        <dbReference type="ARBA" id="ARBA00038283"/>
    </source>
</evidence>
<comment type="caution">
    <text evidence="3">The sequence shown here is derived from an EMBL/GenBank/DDBJ whole genome shotgun (WGS) entry which is preliminary data.</text>
</comment>
<protein>
    <submittedName>
        <fullName evidence="3">Replication initiation protein RepM</fullName>
    </submittedName>
</protein>
<gene>
    <name evidence="3" type="primary">repM</name>
    <name evidence="3" type="ORF">RJJ65_34255</name>
</gene>
<evidence type="ECO:0000259" key="2">
    <source>
        <dbReference type="Pfam" id="PF01051"/>
    </source>
</evidence>
<sequence length="307" mass="35140">MSNLVVKDNRLIEASYSLGLVEQRLVLLAIIGARETGEGVTPETLLTVRAEDYAKHFGVERQTAYQALQEAVETLFNRRATVDVYDTRRGKMRPMVVRWVTAMQYEEQQACVTLRFGIEVVPLITRLEQNFTSYELQQIAGLKSAYAIRLYELLMQWKAAAKTPVFELQQFRNQLGVGLEYSRIEAFKRRVLDVAVDQINAHTDITASYEQHKAGRTITGFSFKFKQKKTDAVAPFAKKPKQPKKPTLAWGTSENHLLKELQKKCAGLTKEYVEQLAHKHTKDLSFILNDMFMKHSKTDSFTLELSD</sequence>
<evidence type="ECO:0000313" key="3">
    <source>
        <dbReference type="EMBL" id="MDR9777605.1"/>
    </source>
</evidence>
<dbReference type="EMBL" id="JAVLSF010000055">
    <property type="protein sequence ID" value="MDR9777605.1"/>
    <property type="molecule type" value="Genomic_DNA"/>
</dbReference>
<reference evidence="3" key="1">
    <citation type="submission" date="2023-04" db="EMBL/GenBank/DDBJ databases">
        <title>Genomic characterization of faba bean (Vicia faba) microsymbionts in Mexican soils.</title>
        <authorList>
            <person name="Rivera Orduna F.N."/>
            <person name="Guevara-Luna J."/>
            <person name="Yan J."/>
            <person name="Arroyo-Herrera I."/>
            <person name="Li Y."/>
            <person name="Vasquez-Murrieta M.S."/>
            <person name="Wang E.T."/>
        </authorList>
    </citation>
    <scope>NUCLEOTIDE SEQUENCE</scope>
    <source>
        <strain evidence="3">CH26</strain>
    </source>
</reference>
<proteinExistence type="inferred from homology"/>
<dbReference type="InterPro" id="IPR000525">
    <property type="entry name" value="Initiator_Rep_WH1"/>
</dbReference>
<dbReference type="RefSeq" id="WP_310865834.1">
    <property type="nucleotide sequence ID" value="NZ_JAVLSF010000055.1"/>
</dbReference>
<dbReference type="Proteomes" id="UP001268610">
    <property type="component" value="Unassembled WGS sequence"/>
</dbReference>
<dbReference type="GO" id="GO:0006270">
    <property type="term" value="P:DNA replication initiation"/>
    <property type="evidence" value="ECO:0007669"/>
    <property type="project" value="InterPro"/>
</dbReference>
<name>A0AAJ2GXC0_9HYPH</name>
<dbReference type="GO" id="GO:0003887">
    <property type="term" value="F:DNA-directed DNA polymerase activity"/>
    <property type="evidence" value="ECO:0007669"/>
    <property type="project" value="InterPro"/>
</dbReference>
<accession>A0AAJ2GXC0</accession>
<dbReference type="InterPro" id="IPR036388">
    <property type="entry name" value="WH-like_DNA-bd_sf"/>
</dbReference>